<protein>
    <submittedName>
        <fullName evidence="4">Nicotinamidase-related amidase</fullName>
    </submittedName>
</protein>
<dbReference type="RefSeq" id="WP_093338846.1">
    <property type="nucleotide sequence ID" value="NZ_FOXD01000023.1"/>
</dbReference>
<dbReference type="STRING" id="1884432.SAMN05518683_12313"/>
<evidence type="ECO:0000256" key="2">
    <source>
        <dbReference type="ARBA" id="ARBA00022801"/>
    </source>
</evidence>
<dbReference type="EMBL" id="FOXD01000023">
    <property type="protein sequence ID" value="SFQ24003.1"/>
    <property type="molecule type" value="Genomic_DNA"/>
</dbReference>
<evidence type="ECO:0000313" key="4">
    <source>
        <dbReference type="EMBL" id="SFQ24003.1"/>
    </source>
</evidence>
<evidence type="ECO:0000259" key="3">
    <source>
        <dbReference type="Pfam" id="PF00857"/>
    </source>
</evidence>
<keyword evidence="2" id="KW-0378">Hydrolase</keyword>
<comment type="similarity">
    <text evidence="1">Belongs to the isochorismatase family.</text>
</comment>
<dbReference type="PANTHER" id="PTHR43540">
    <property type="entry name" value="PEROXYUREIDOACRYLATE/UREIDOACRYLATE AMIDOHYDROLASE-RELATED"/>
    <property type="match status" value="1"/>
</dbReference>
<evidence type="ECO:0000313" key="5">
    <source>
        <dbReference type="Proteomes" id="UP000198892"/>
    </source>
</evidence>
<reference evidence="5" key="1">
    <citation type="submission" date="2016-10" db="EMBL/GenBank/DDBJ databases">
        <authorList>
            <person name="Varghese N."/>
            <person name="Submissions S."/>
        </authorList>
    </citation>
    <scope>NUCLEOTIDE SEQUENCE [LARGE SCALE GENOMIC DNA]</scope>
    <source>
        <strain evidence="5">S7</strain>
    </source>
</reference>
<name>A0A1I5WW73_9BACI</name>
<dbReference type="Gene3D" id="3.40.50.850">
    <property type="entry name" value="Isochorismatase-like"/>
    <property type="match status" value="1"/>
</dbReference>
<dbReference type="AlphaFoldDB" id="A0A1I5WW73"/>
<sequence>MNKQKSALVLIDLQKESNFGLIQMDDVISNAKHLIDACRREGIPVIYTRQINRSDQAGLSRNEPLNEDGTPHYYASHTENIEIFDAIAPEEGDIVIDKYRWSAFYETSLDLMLKSLGVENLIIGGVVTDGCLMTSVFDAYFRDYHVHLVKDICTSSNEGSHMAAMMIMANWVYNLEVYETTELIKRLHNEAYHHWTCGRPDSLPFTPETMRETFEQLKPGKEVL</sequence>
<dbReference type="SUPFAM" id="SSF52499">
    <property type="entry name" value="Isochorismatase-like hydrolases"/>
    <property type="match status" value="1"/>
</dbReference>
<dbReference type="InterPro" id="IPR036380">
    <property type="entry name" value="Isochorismatase-like_sf"/>
</dbReference>
<proteinExistence type="inferred from homology"/>
<evidence type="ECO:0000256" key="1">
    <source>
        <dbReference type="ARBA" id="ARBA00006336"/>
    </source>
</evidence>
<dbReference type="Pfam" id="PF00857">
    <property type="entry name" value="Isochorismatase"/>
    <property type="match status" value="1"/>
</dbReference>
<dbReference type="PANTHER" id="PTHR43540:SF6">
    <property type="entry name" value="ISOCHORISMATASE-LIKE DOMAIN-CONTAINING PROTEIN"/>
    <property type="match status" value="1"/>
</dbReference>
<dbReference type="OrthoDB" id="257098at2"/>
<accession>A0A1I5WW73</accession>
<dbReference type="GO" id="GO:0016787">
    <property type="term" value="F:hydrolase activity"/>
    <property type="evidence" value="ECO:0007669"/>
    <property type="project" value="UniProtKB-KW"/>
</dbReference>
<dbReference type="Proteomes" id="UP000198892">
    <property type="component" value="Unassembled WGS sequence"/>
</dbReference>
<dbReference type="InterPro" id="IPR000868">
    <property type="entry name" value="Isochorismatase-like_dom"/>
</dbReference>
<keyword evidence="5" id="KW-1185">Reference proteome</keyword>
<organism evidence="4 5">
    <name type="scientific">Salibacterium halotolerans</name>
    <dbReference type="NCBI Taxonomy" id="1884432"/>
    <lineage>
        <taxon>Bacteria</taxon>
        <taxon>Bacillati</taxon>
        <taxon>Bacillota</taxon>
        <taxon>Bacilli</taxon>
        <taxon>Bacillales</taxon>
        <taxon>Bacillaceae</taxon>
    </lineage>
</organism>
<feature type="domain" description="Isochorismatase-like" evidence="3">
    <location>
        <begin position="6"/>
        <end position="169"/>
    </location>
</feature>
<dbReference type="InterPro" id="IPR050272">
    <property type="entry name" value="Isochorismatase-like_hydrls"/>
</dbReference>
<dbReference type="CDD" id="cd00431">
    <property type="entry name" value="cysteine_hydrolases"/>
    <property type="match status" value="1"/>
</dbReference>
<gene>
    <name evidence="4" type="ORF">SAMN05518683_12313</name>
</gene>